<feature type="region of interest" description="Disordered" evidence="1">
    <location>
        <begin position="46"/>
        <end position="112"/>
    </location>
</feature>
<sequence>MHMKGRHPAASKTPPDIKPKWFEDAKNTHKHQSKYLGKIINMKESLAREEQQRQQQTGGFISKLKHGGSGGMSESGTATGASFSYNQLSSTNPGFPNRGAKTKTREMAKGRSPQEMYPLDVVHGKAMFDKGSNPTQRDKQARWWRSGSLEERHLIKRSSKDMPKILPPMATIPSVDRRSGYCEKLKNYSASCTGSKVTREEPERDKMIDLKMPVKKSAKALSHVKAANKTTGKLCKSRPSDRPLRRSQSLDFRCELAPVHPPATMDTDVSSEIRQHGRQRSNTADYACHASTHMPTKQNSLSELMDKMDVLEGAVGGTTDAMEFSDESCMAAGTNDEPMSDDMSNCVPLPDTDGDEQHITKQSREENMRSLLEVSNHSLGLLELPSLDHQGLQRRHTLPVINLRPPTPRLADRDEKTVDNQIGRVLRKVVCQSVLRKRELSRLCEDIEEFNEINTVLADHLER</sequence>
<dbReference type="Proteomes" id="UP000887568">
    <property type="component" value="Unplaced"/>
</dbReference>
<feature type="region of interest" description="Disordered" evidence="1">
    <location>
        <begin position="1"/>
        <end position="22"/>
    </location>
</feature>
<evidence type="ECO:0000313" key="2">
    <source>
        <dbReference type="EnsemblMetazoa" id="XP_038048794.1"/>
    </source>
</evidence>
<evidence type="ECO:0000313" key="3">
    <source>
        <dbReference type="Proteomes" id="UP000887568"/>
    </source>
</evidence>
<name>A0A913ZB36_PATMI</name>
<dbReference type="GeneID" id="119722644"/>
<reference evidence="2" key="1">
    <citation type="submission" date="2022-11" db="UniProtKB">
        <authorList>
            <consortium name="EnsemblMetazoa"/>
        </authorList>
    </citation>
    <scope>IDENTIFICATION</scope>
</reference>
<dbReference type="AlphaFoldDB" id="A0A913ZB36"/>
<proteinExistence type="predicted"/>
<feature type="compositionally biased region" description="Polar residues" evidence="1">
    <location>
        <begin position="74"/>
        <end position="94"/>
    </location>
</feature>
<organism evidence="2 3">
    <name type="scientific">Patiria miniata</name>
    <name type="common">Bat star</name>
    <name type="synonym">Asterina miniata</name>
    <dbReference type="NCBI Taxonomy" id="46514"/>
    <lineage>
        <taxon>Eukaryota</taxon>
        <taxon>Metazoa</taxon>
        <taxon>Echinodermata</taxon>
        <taxon>Eleutherozoa</taxon>
        <taxon>Asterozoa</taxon>
        <taxon>Asteroidea</taxon>
        <taxon>Valvatacea</taxon>
        <taxon>Valvatida</taxon>
        <taxon>Asterinidae</taxon>
        <taxon>Patiria</taxon>
    </lineage>
</organism>
<dbReference type="RefSeq" id="XP_038048794.1">
    <property type="nucleotide sequence ID" value="XM_038192866.1"/>
</dbReference>
<protein>
    <submittedName>
        <fullName evidence="2">Uncharacterized protein</fullName>
    </submittedName>
</protein>
<accession>A0A913ZB36</accession>
<dbReference type="OMA" id="DAKNTHK"/>
<dbReference type="OrthoDB" id="10094499at2759"/>
<dbReference type="EnsemblMetazoa" id="XM_038192866.1">
    <property type="protein sequence ID" value="XP_038048794.1"/>
    <property type="gene ID" value="LOC119722644"/>
</dbReference>
<evidence type="ECO:0000256" key="1">
    <source>
        <dbReference type="SAM" id="MobiDB-lite"/>
    </source>
</evidence>
<feature type="region of interest" description="Disordered" evidence="1">
    <location>
        <begin position="220"/>
        <end position="246"/>
    </location>
</feature>
<keyword evidence="3" id="KW-1185">Reference proteome</keyword>